<name>A0A9D3UJG2_9ROSI</name>
<protein>
    <submittedName>
        <fullName evidence="1">Uncharacterized protein</fullName>
    </submittedName>
</protein>
<dbReference type="EMBL" id="JAIQCV010000011">
    <property type="protein sequence ID" value="KAH1046273.1"/>
    <property type="molecule type" value="Genomic_DNA"/>
</dbReference>
<proteinExistence type="predicted"/>
<evidence type="ECO:0000313" key="1">
    <source>
        <dbReference type="EMBL" id="KAH1046273.1"/>
    </source>
</evidence>
<dbReference type="Proteomes" id="UP000828251">
    <property type="component" value="Unassembled WGS sequence"/>
</dbReference>
<reference evidence="1 2" key="1">
    <citation type="journal article" date="2021" name="Plant Biotechnol. J.">
        <title>Multi-omics assisted identification of the key and species-specific regulatory components of drought-tolerant mechanisms in Gossypium stocksii.</title>
        <authorList>
            <person name="Yu D."/>
            <person name="Ke L."/>
            <person name="Zhang D."/>
            <person name="Wu Y."/>
            <person name="Sun Y."/>
            <person name="Mei J."/>
            <person name="Sun J."/>
            <person name="Sun Y."/>
        </authorList>
    </citation>
    <scope>NUCLEOTIDE SEQUENCE [LARGE SCALE GENOMIC DNA]</scope>
    <source>
        <strain evidence="2">cv. E1</strain>
        <tissue evidence="1">Leaf</tissue>
    </source>
</reference>
<sequence length="149" mass="17150">MSLMLDDLRLATLGSNLVISLGRLIRGYVESAIIYDRAIQRRYKENTLLENVGYDVPNYDPKDHYTVMNYPDFNGEMVDIAVDINIALTTNIKLKLFLNESVVEPIHFLAKIEQVPTKETKKFISFSFDDENKAQVNRASCDMEVKRLK</sequence>
<gene>
    <name evidence="1" type="ORF">J1N35_037057</name>
</gene>
<comment type="caution">
    <text evidence="1">The sequence shown here is derived from an EMBL/GenBank/DDBJ whole genome shotgun (WGS) entry which is preliminary data.</text>
</comment>
<feature type="non-terminal residue" evidence="1">
    <location>
        <position position="149"/>
    </location>
</feature>
<keyword evidence="2" id="KW-1185">Reference proteome</keyword>
<dbReference type="AlphaFoldDB" id="A0A9D3UJG2"/>
<organism evidence="1 2">
    <name type="scientific">Gossypium stocksii</name>
    <dbReference type="NCBI Taxonomy" id="47602"/>
    <lineage>
        <taxon>Eukaryota</taxon>
        <taxon>Viridiplantae</taxon>
        <taxon>Streptophyta</taxon>
        <taxon>Embryophyta</taxon>
        <taxon>Tracheophyta</taxon>
        <taxon>Spermatophyta</taxon>
        <taxon>Magnoliopsida</taxon>
        <taxon>eudicotyledons</taxon>
        <taxon>Gunneridae</taxon>
        <taxon>Pentapetalae</taxon>
        <taxon>rosids</taxon>
        <taxon>malvids</taxon>
        <taxon>Malvales</taxon>
        <taxon>Malvaceae</taxon>
        <taxon>Malvoideae</taxon>
        <taxon>Gossypium</taxon>
    </lineage>
</organism>
<accession>A0A9D3UJG2</accession>
<evidence type="ECO:0000313" key="2">
    <source>
        <dbReference type="Proteomes" id="UP000828251"/>
    </source>
</evidence>